<evidence type="ECO:0000313" key="8">
    <source>
        <dbReference type="Proteomes" id="UP000694888"/>
    </source>
</evidence>
<keyword evidence="3" id="KW-0378">Hydrolase</keyword>
<evidence type="ECO:0000256" key="5">
    <source>
        <dbReference type="SAM" id="MobiDB-lite"/>
    </source>
</evidence>
<gene>
    <name evidence="9" type="primary">LOC106012608</name>
</gene>
<dbReference type="InterPro" id="IPR052580">
    <property type="entry name" value="Lipid_Hydrolase"/>
</dbReference>
<organism evidence="8 9">
    <name type="scientific">Aplysia californica</name>
    <name type="common">California sea hare</name>
    <dbReference type="NCBI Taxonomy" id="6500"/>
    <lineage>
        <taxon>Eukaryota</taxon>
        <taxon>Metazoa</taxon>
        <taxon>Spiralia</taxon>
        <taxon>Lophotrochozoa</taxon>
        <taxon>Mollusca</taxon>
        <taxon>Gastropoda</taxon>
        <taxon>Heterobranchia</taxon>
        <taxon>Euthyneura</taxon>
        <taxon>Tectipleura</taxon>
        <taxon>Aplysiida</taxon>
        <taxon>Aplysioidea</taxon>
        <taxon>Aplysiidae</taxon>
        <taxon>Aplysia</taxon>
    </lineage>
</organism>
<feature type="coiled-coil region" evidence="4">
    <location>
        <begin position="22"/>
        <end position="49"/>
    </location>
</feature>
<keyword evidence="1" id="KW-0106">Calcium</keyword>
<dbReference type="PANTHER" id="PTHR46394">
    <property type="entry name" value="ANNEXIN"/>
    <property type="match status" value="1"/>
</dbReference>
<dbReference type="Gene3D" id="3.40.1090.10">
    <property type="entry name" value="Cytosolic phospholipase A2 catalytic domain"/>
    <property type="match status" value="2"/>
</dbReference>
<dbReference type="CDD" id="cd07207">
    <property type="entry name" value="Pat_ExoU_VipD_like"/>
    <property type="match status" value="1"/>
</dbReference>
<reference evidence="9" key="1">
    <citation type="submission" date="2025-08" db="UniProtKB">
        <authorList>
            <consortium name="RefSeq"/>
        </authorList>
    </citation>
    <scope>IDENTIFICATION</scope>
</reference>
<feature type="active site" description="Proton acceptor" evidence="3">
    <location>
        <position position="283"/>
    </location>
</feature>
<evidence type="ECO:0000256" key="1">
    <source>
        <dbReference type="ARBA" id="ARBA00022837"/>
    </source>
</evidence>
<dbReference type="Pfam" id="PF01734">
    <property type="entry name" value="Patatin"/>
    <property type="match status" value="1"/>
</dbReference>
<feature type="region of interest" description="Disordered" evidence="5">
    <location>
        <begin position="361"/>
        <end position="384"/>
    </location>
</feature>
<protein>
    <submittedName>
        <fullName evidence="9">Uncharacterized protein LOC106012608</fullName>
    </submittedName>
</protein>
<feature type="domain" description="EF-hand" evidence="6">
    <location>
        <begin position="439"/>
        <end position="474"/>
    </location>
</feature>
<keyword evidence="8" id="KW-1185">Reference proteome</keyword>
<dbReference type="Gene3D" id="1.10.238.10">
    <property type="entry name" value="EF-hand"/>
    <property type="match status" value="1"/>
</dbReference>
<evidence type="ECO:0000259" key="6">
    <source>
        <dbReference type="PROSITE" id="PS50222"/>
    </source>
</evidence>
<feature type="short sequence motif" description="DGA/G" evidence="3">
    <location>
        <begin position="283"/>
        <end position="285"/>
    </location>
</feature>
<evidence type="ECO:0000313" key="9">
    <source>
        <dbReference type="RefSeq" id="XP_012941508.1"/>
    </source>
</evidence>
<keyword evidence="2 3" id="KW-0443">Lipid metabolism</keyword>
<feature type="domain" description="PNPLA" evidence="7">
    <location>
        <begin position="105"/>
        <end position="296"/>
    </location>
</feature>
<evidence type="ECO:0000256" key="3">
    <source>
        <dbReference type="PROSITE-ProRule" id="PRU01161"/>
    </source>
</evidence>
<dbReference type="InterPro" id="IPR011992">
    <property type="entry name" value="EF-hand-dom_pair"/>
</dbReference>
<dbReference type="PANTHER" id="PTHR46394:SF1">
    <property type="entry name" value="PNPLA DOMAIN-CONTAINING PROTEIN"/>
    <property type="match status" value="1"/>
</dbReference>
<evidence type="ECO:0000256" key="2">
    <source>
        <dbReference type="ARBA" id="ARBA00023098"/>
    </source>
</evidence>
<dbReference type="InterPro" id="IPR002048">
    <property type="entry name" value="EF_hand_dom"/>
</dbReference>
<accession>A0ABM1A602</accession>
<sequence length="614" mass="69680">MGNKCSCRKAATLDNGERQTTMRKAMDEKKRYQKMLQAKESEILKTESQSLKAHDSNGQVSIDLPVTELEAYRARFLRTVSSLDDVDHSALTVDPKNFEFPFENLVFEGGGNKGLAYVGCIQYLEEHNMRPKIKRLAGASAGAITAALVALGYSSKDIYCFLSDNIEEVFLDHSCGYLSLLPNLLRRFGWNPGKKIYKWFGEKIKAKSASGNPDLTFSDLYKEKNMELCVLVTNLNQMRAEYCHPKTTPDMPIRDALCMSMAIPGVFSARRYDNHGQVDVYVDGGVLCNYPIHCFDGWYLSMAKEDAFLLRMQPLKDLPSLMSPGNRFGAINRKSIGCLLFDDSEMEVMRYNLEKRIGSKAPERPSKATKLYKEKQRKKEISDKAEREHQRVVCAVETFMKVLDKHNMKEYEFIDKNELKAALEDTESFPREQAEILFGTDIDVDTAFNILDKDGNGKVAFIELVQFIEEHGIRMQTRFQGYGRREVNNFPQFLSALQGTLLTNLKYVFVKEPDEARTIGINTGHVGTSDYCLEEEDREFVVKRGYNATETFLRYYVINHPELVKEKPDLGQASQRSAVQGLENVPRSTCGCGDHDTGVNDEDISLISRTETDT</sequence>
<dbReference type="PROSITE" id="PS50222">
    <property type="entry name" value="EF_HAND_2"/>
    <property type="match status" value="1"/>
</dbReference>
<feature type="active site" description="Nucleophile" evidence="3">
    <location>
        <position position="140"/>
    </location>
</feature>
<dbReference type="Proteomes" id="UP000694888">
    <property type="component" value="Unplaced"/>
</dbReference>
<proteinExistence type="predicted"/>
<name>A0ABM1A602_APLCA</name>
<dbReference type="RefSeq" id="XP_012941508.1">
    <property type="nucleotide sequence ID" value="XM_013086054.2"/>
</dbReference>
<dbReference type="SUPFAM" id="SSF47473">
    <property type="entry name" value="EF-hand"/>
    <property type="match status" value="1"/>
</dbReference>
<dbReference type="SUPFAM" id="SSF52151">
    <property type="entry name" value="FabD/lysophospholipase-like"/>
    <property type="match status" value="1"/>
</dbReference>
<evidence type="ECO:0000259" key="7">
    <source>
        <dbReference type="PROSITE" id="PS51635"/>
    </source>
</evidence>
<evidence type="ECO:0000256" key="4">
    <source>
        <dbReference type="SAM" id="Coils"/>
    </source>
</evidence>
<dbReference type="GeneID" id="106012608"/>
<dbReference type="InterPro" id="IPR002641">
    <property type="entry name" value="PNPLA_dom"/>
</dbReference>
<dbReference type="InterPro" id="IPR016035">
    <property type="entry name" value="Acyl_Trfase/lysoPLipase"/>
</dbReference>
<keyword evidence="4" id="KW-0175">Coiled coil</keyword>
<feature type="short sequence motif" description="GXSXG" evidence="3">
    <location>
        <begin position="138"/>
        <end position="142"/>
    </location>
</feature>
<keyword evidence="3" id="KW-0442">Lipid degradation</keyword>
<dbReference type="PROSITE" id="PS00018">
    <property type="entry name" value="EF_HAND_1"/>
    <property type="match status" value="1"/>
</dbReference>
<dbReference type="PROSITE" id="PS51635">
    <property type="entry name" value="PNPLA"/>
    <property type="match status" value="1"/>
</dbReference>
<dbReference type="InterPro" id="IPR018247">
    <property type="entry name" value="EF_Hand_1_Ca_BS"/>
</dbReference>
<feature type="short sequence motif" description="GXGXXG" evidence="3">
    <location>
        <begin position="109"/>
        <end position="114"/>
    </location>
</feature>